<protein>
    <recommendedName>
        <fullName evidence="9">BPTI/Kunitz inhibitor domain-containing protein</fullName>
    </recommendedName>
</protein>
<dbReference type="OrthoDB" id="196393at2759"/>
<dbReference type="SMART" id="SM00131">
    <property type="entry name" value="KU"/>
    <property type="match status" value="6"/>
</dbReference>
<dbReference type="Gene3D" id="4.10.410.10">
    <property type="entry name" value="Pancreatic trypsin inhibitor Kunitz domain"/>
    <property type="match status" value="6"/>
</dbReference>
<feature type="region of interest" description="Disordered" evidence="6">
    <location>
        <begin position="305"/>
        <end position="333"/>
    </location>
</feature>
<dbReference type="PANTHER" id="PTHR10083">
    <property type="entry name" value="KUNITZ-TYPE PROTEASE INHIBITOR-RELATED"/>
    <property type="match status" value="1"/>
</dbReference>
<comment type="similarity">
    <text evidence="2">Belongs to the venom Kunitz-type family.</text>
</comment>
<feature type="domain" description="BPTI/Kunitz inhibitor" evidence="9">
    <location>
        <begin position="326"/>
        <end position="374"/>
    </location>
</feature>
<keyword evidence="11" id="KW-1185">Reference proteome</keyword>
<sequence>MKRNLLFALSFLAVMFGTVLSMAKVCELPMEEGPCSARQLLYYYDSQERTCRTFFYGGCRGNGNRFEALEKCQQTCMGRSRRSANSGPHPDEPTVNTAEVCELPMEKGPCSARQLLYYYDSQERTCRTFSFGGCRGNGNRFETLEKCQQTCMGRSRRSANSGPHPDEPTVNTAEVCELPMEKGPCWAMHLLYYYDSQERTCRTFFFGGCRGNGNRFKTLKKCHQTCMGRSRRSANSGPHPDEPTVNTAKVCELPTEEGPCSARQLLYYYDSQERTCRTFFYGGCRGNGNRFETLEKCQQTCMGRSRRSANSGPHTDEPTVNTDKRCTNTKDEGTGNEQQLKYYFEGSMCLPFFYKGEGGNDNRFNNESECIWACRNHPENLYPEGAKVCELPMEQGPCYGRQLLYYYNSQEKTCRAFLYGGCGGNGNRFEAMEKCQQTCMGKSGRSANSGPHPDEPTVNTGLIAGVVGGCVFAVAMVAAIALFITDKTRDRKKVPTKEVEMS</sequence>
<dbReference type="CDD" id="cd00109">
    <property type="entry name" value="Kunitz-type"/>
    <property type="match status" value="4"/>
</dbReference>
<keyword evidence="7" id="KW-0812">Transmembrane</keyword>
<evidence type="ECO:0000256" key="8">
    <source>
        <dbReference type="SAM" id="SignalP"/>
    </source>
</evidence>
<dbReference type="InterPro" id="IPR020901">
    <property type="entry name" value="Prtase_inh_Kunz-CS"/>
</dbReference>
<feature type="domain" description="BPTI/Kunitz inhibitor" evidence="9">
    <location>
        <begin position="176"/>
        <end position="226"/>
    </location>
</feature>
<feature type="signal peptide" evidence="8">
    <location>
        <begin position="1"/>
        <end position="21"/>
    </location>
</feature>
<dbReference type="SUPFAM" id="SSF57362">
    <property type="entry name" value="BPTI-like"/>
    <property type="match status" value="6"/>
</dbReference>
<feature type="domain" description="BPTI/Kunitz inhibitor" evidence="9">
    <location>
        <begin position="101"/>
        <end position="151"/>
    </location>
</feature>
<feature type="domain" description="BPTI/Kunitz inhibitor" evidence="9">
    <location>
        <begin position="251"/>
        <end position="301"/>
    </location>
</feature>
<dbReference type="InterPro" id="IPR002223">
    <property type="entry name" value="Kunitz_BPTI"/>
</dbReference>
<evidence type="ECO:0000256" key="1">
    <source>
        <dbReference type="ARBA" id="ARBA00004613"/>
    </source>
</evidence>
<keyword evidence="7" id="KW-0472">Membrane</keyword>
<feature type="transmembrane region" description="Helical" evidence="7">
    <location>
        <begin position="462"/>
        <end position="484"/>
    </location>
</feature>
<organism evidence="10 11">
    <name type="scientific">Megalops atlanticus</name>
    <name type="common">Tarpon</name>
    <name type="synonym">Clupea gigantea</name>
    <dbReference type="NCBI Taxonomy" id="7932"/>
    <lineage>
        <taxon>Eukaryota</taxon>
        <taxon>Metazoa</taxon>
        <taxon>Chordata</taxon>
        <taxon>Craniata</taxon>
        <taxon>Vertebrata</taxon>
        <taxon>Euteleostomi</taxon>
        <taxon>Actinopterygii</taxon>
        <taxon>Neopterygii</taxon>
        <taxon>Teleostei</taxon>
        <taxon>Elopiformes</taxon>
        <taxon>Megalopidae</taxon>
        <taxon>Megalops</taxon>
    </lineage>
</organism>
<dbReference type="EMBL" id="JAFDVH010000006">
    <property type="protein sequence ID" value="KAG7476571.1"/>
    <property type="molecule type" value="Genomic_DNA"/>
</dbReference>
<reference evidence="10" key="1">
    <citation type="submission" date="2021-01" db="EMBL/GenBank/DDBJ databases">
        <authorList>
            <person name="Zahm M."/>
            <person name="Roques C."/>
            <person name="Cabau C."/>
            <person name="Klopp C."/>
            <person name="Donnadieu C."/>
            <person name="Jouanno E."/>
            <person name="Lampietro C."/>
            <person name="Louis A."/>
            <person name="Herpin A."/>
            <person name="Echchiki A."/>
            <person name="Berthelot C."/>
            <person name="Parey E."/>
            <person name="Roest-Crollius H."/>
            <person name="Braasch I."/>
            <person name="Postlethwait J."/>
            <person name="Bobe J."/>
            <person name="Montfort J."/>
            <person name="Bouchez O."/>
            <person name="Begum T."/>
            <person name="Mejri S."/>
            <person name="Adams A."/>
            <person name="Chen W.-J."/>
            <person name="Guiguen Y."/>
        </authorList>
    </citation>
    <scope>NUCLEOTIDE SEQUENCE</scope>
    <source>
        <strain evidence="10">YG-15Mar2019-1</strain>
        <tissue evidence="10">Brain</tissue>
    </source>
</reference>
<keyword evidence="4" id="KW-0800">Toxin</keyword>
<feature type="domain" description="BPTI/Kunitz inhibitor" evidence="9">
    <location>
        <begin position="26"/>
        <end position="76"/>
    </location>
</feature>
<evidence type="ECO:0000256" key="7">
    <source>
        <dbReference type="SAM" id="Phobius"/>
    </source>
</evidence>
<dbReference type="PROSITE" id="PS50279">
    <property type="entry name" value="BPTI_KUNITZ_2"/>
    <property type="match status" value="6"/>
</dbReference>
<keyword evidence="3" id="KW-0964">Secreted</keyword>
<evidence type="ECO:0000256" key="3">
    <source>
        <dbReference type="ARBA" id="ARBA00022525"/>
    </source>
</evidence>
<gene>
    <name evidence="10" type="ORF">MATL_G00084400</name>
</gene>
<name>A0A9D3TDU1_MEGAT</name>
<evidence type="ECO:0000256" key="2">
    <source>
        <dbReference type="ARBA" id="ARBA00008415"/>
    </source>
</evidence>
<evidence type="ECO:0000256" key="6">
    <source>
        <dbReference type="SAM" id="MobiDB-lite"/>
    </source>
</evidence>
<comment type="subcellular location">
    <subcellularLocation>
        <location evidence="1">Secreted</location>
    </subcellularLocation>
</comment>
<dbReference type="AlphaFoldDB" id="A0A9D3TDU1"/>
<evidence type="ECO:0000313" key="11">
    <source>
        <dbReference type="Proteomes" id="UP001046870"/>
    </source>
</evidence>
<dbReference type="Pfam" id="PF00014">
    <property type="entry name" value="Kunitz_BPTI"/>
    <property type="match status" value="6"/>
</dbReference>
<dbReference type="InterPro" id="IPR050098">
    <property type="entry name" value="TFPI/VKTCI-like"/>
</dbReference>
<comment type="caution">
    <text evidence="10">The sequence shown here is derived from an EMBL/GenBank/DDBJ whole genome shotgun (WGS) entry which is preliminary data.</text>
</comment>
<evidence type="ECO:0000259" key="9">
    <source>
        <dbReference type="PROSITE" id="PS50279"/>
    </source>
</evidence>
<evidence type="ECO:0000313" key="10">
    <source>
        <dbReference type="EMBL" id="KAG7476571.1"/>
    </source>
</evidence>
<keyword evidence="8" id="KW-0732">Signal</keyword>
<dbReference type="GO" id="GO:0005615">
    <property type="term" value="C:extracellular space"/>
    <property type="evidence" value="ECO:0007669"/>
    <property type="project" value="TreeGrafter"/>
</dbReference>
<proteinExistence type="inferred from homology"/>
<evidence type="ECO:0000256" key="5">
    <source>
        <dbReference type="ARBA" id="ARBA00023157"/>
    </source>
</evidence>
<dbReference type="Proteomes" id="UP001046870">
    <property type="component" value="Chromosome 6"/>
</dbReference>
<dbReference type="PRINTS" id="PR00759">
    <property type="entry name" value="BASICPTASE"/>
</dbReference>
<dbReference type="PANTHER" id="PTHR10083:SF217">
    <property type="entry name" value="BOOPHILIN-H2"/>
    <property type="match status" value="1"/>
</dbReference>
<feature type="compositionally biased region" description="Basic and acidic residues" evidence="6">
    <location>
        <begin position="314"/>
        <end position="333"/>
    </location>
</feature>
<keyword evidence="5" id="KW-1015">Disulfide bond</keyword>
<feature type="chain" id="PRO_5038405228" description="BPTI/Kunitz inhibitor domain-containing protein" evidence="8">
    <location>
        <begin position="22"/>
        <end position="502"/>
    </location>
</feature>
<feature type="domain" description="BPTI/Kunitz inhibitor" evidence="9">
    <location>
        <begin position="389"/>
        <end position="439"/>
    </location>
</feature>
<accession>A0A9D3TDU1</accession>
<dbReference type="InterPro" id="IPR036880">
    <property type="entry name" value="Kunitz_BPTI_sf"/>
</dbReference>
<evidence type="ECO:0000256" key="4">
    <source>
        <dbReference type="ARBA" id="ARBA00022656"/>
    </source>
</evidence>
<dbReference type="PROSITE" id="PS00280">
    <property type="entry name" value="BPTI_KUNITZ_1"/>
    <property type="match status" value="4"/>
</dbReference>
<keyword evidence="7" id="KW-1133">Transmembrane helix</keyword>
<dbReference type="FunFam" id="4.10.410.10:FF:000020">
    <property type="entry name" value="Collagen, type VI, alpha 3"/>
    <property type="match status" value="5"/>
</dbReference>
<dbReference type="GO" id="GO:0004867">
    <property type="term" value="F:serine-type endopeptidase inhibitor activity"/>
    <property type="evidence" value="ECO:0007669"/>
    <property type="project" value="InterPro"/>
</dbReference>